<reference evidence="11" key="1">
    <citation type="journal article" date="2012" name="Nature">
        <title>A physical, genetic and functional sequence assembly of the barley genome.</title>
        <authorList>
            <consortium name="The International Barley Genome Sequencing Consortium"/>
            <person name="Mayer K.F."/>
            <person name="Waugh R."/>
            <person name="Brown J.W."/>
            <person name="Schulman A."/>
            <person name="Langridge P."/>
            <person name="Platzer M."/>
            <person name="Fincher G.B."/>
            <person name="Muehlbauer G.J."/>
            <person name="Sato K."/>
            <person name="Close T.J."/>
            <person name="Wise R.P."/>
            <person name="Stein N."/>
        </authorList>
    </citation>
    <scope>NUCLEOTIDE SEQUENCE [LARGE SCALE GENOMIC DNA]</scope>
    <source>
        <strain evidence="11">cv. Morex</strain>
    </source>
</reference>
<dbReference type="PANTHER" id="PTHR24186:SF46">
    <property type="entry name" value="PROTEIN ACCELERATED CELL DEATH 6-LIKE"/>
    <property type="match status" value="1"/>
</dbReference>
<dbReference type="Pfam" id="PF13962">
    <property type="entry name" value="PGG"/>
    <property type="match status" value="1"/>
</dbReference>
<evidence type="ECO:0000256" key="2">
    <source>
        <dbReference type="ARBA" id="ARBA00022692"/>
    </source>
</evidence>
<reference evidence="10" key="2">
    <citation type="submission" date="2020-10" db="EMBL/GenBank/DDBJ databases">
        <authorList>
            <person name="Scholz U."/>
            <person name="Mascher M."/>
            <person name="Fiebig A."/>
        </authorList>
    </citation>
    <scope>NUCLEOTIDE SEQUENCE [LARGE SCALE GENOMIC DNA]</scope>
    <source>
        <strain evidence="10">cv. Morex</strain>
    </source>
</reference>
<feature type="repeat" description="ANK" evidence="7">
    <location>
        <begin position="88"/>
        <end position="110"/>
    </location>
</feature>
<evidence type="ECO:0000256" key="1">
    <source>
        <dbReference type="ARBA" id="ARBA00004141"/>
    </source>
</evidence>
<dbReference type="Proteomes" id="UP000011116">
    <property type="component" value="Chromosome 1H"/>
</dbReference>
<name>A0A8I6X064_HORVV</name>
<dbReference type="EnsemblPlants" id="HORVU.MOREX.r3.1HG0017130.1">
    <property type="protein sequence ID" value="HORVU.MOREX.r3.1HG0017130.1"/>
    <property type="gene ID" value="HORVU.MOREX.r3.1HG0017130"/>
</dbReference>
<dbReference type="Gramene" id="HORVU.MOREX.r2.1HG0013210.1">
    <property type="protein sequence ID" value="HORVU.MOREX.r2.1HG0013210.1"/>
    <property type="gene ID" value="HORVU.MOREX.r2.1HG0013210"/>
</dbReference>
<evidence type="ECO:0000256" key="6">
    <source>
        <dbReference type="ARBA" id="ARBA00023136"/>
    </source>
</evidence>
<feature type="domain" description="PGG" evidence="9">
    <location>
        <begin position="893"/>
        <end position="994"/>
    </location>
</feature>
<dbReference type="Gene3D" id="1.25.40.20">
    <property type="entry name" value="Ankyrin repeat-containing domain"/>
    <property type="match status" value="5"/>
</dbReference>
<feature type="repeat" description="ANK" evidence="7">
    <location>
        <begin position="484"/>
        <end position="516"/>
    </location>
</feature>
<gene>
    <name evidence="10" type="primary">LOC123419616</name>
</gene>
<feature type="transmembrane region" description="Helical" evidence="8">
    <location>
        <begin position="1000"/>
        <end position="1022"/>
    </location>
</feature>
<evidence type="ECO:0000256" key="3">
    <source>
        <dbReference type="ARBA" id="ARBA00022737"/>
    </source>
</evidence>
<evidence type="ECO:0000256" key="4">
    <source>
        <dbReference type="ARBA" id="ARBA00022989"/>
    </source>
</evidence>
<dbReference type="GO" id="GO:0016020">
    <property type="term" value="C:membrane"/>
    <property type="evidence" value="ECO:0007669"/>
    <property type="project" value="UniProtKB-SubCell"/>
</dbReference>
<evidence type="ECO:0000256" key="5">
    <source>
        <dbReference type="ARBA" id="ARBA00023043"/>
    </source>
</evidence>
<protein>
    <recommendedName>
        <fullName evidence="9">PGG domain-containing protein</fullName>
    </recommendedName>
</protein>
<sequence>MEVFIRQVLNTGADNLMDPAFREVTEKGNIISLQELVAAQPNIIYSTTKAEKNTALHIAASEGHTLFVHHLLLHAGMNMELMISQNNDGDTPLQLAVRAGHLEVVKHLIQYSGWARKINANLKEPAIMVNTKGNTPLHDALFHRQFKIAIKLLEGNPRCAQALNTEITNQVLTGSVSTIRTCMIALVHRIVLDDNIGTLEILLNNILGLVELTDSSGNNALHYATSNNRVSMVSMLLNKNPALACKKNTKEHTPLHIVAKYGFTESANELLKQCPDAIKVVDLDGRNALHIAIVNKKLSILKFLLKYKLPKEILNKQDNDGNTLLHHAARLQQGPSILWLLNDPRINSFMINKEGHTAWAYQIPIEIMDQALSNAIDREDMPGLLIFLAECPEGVYSVTPIRHTTLHLAASKGNDWFVHHVLLYTNRNVGFIISKNINGDTPLHLAVRAGHVKVVDHLIRYLAWAREIEPNLKLKEPLIMQGREGNTLLHEAVIHGWHDLVVSLLDHGKEVTWTATEEFIKEYHEYAGDVVSTHDVLLVISNDDGDTPLHLAVKSGNSVLVNMLIGRTKVMNLELTPQYAKGPIIMANKLGNTPLHNAVLQRKSDIALKLLEANPGCAHMSNAARQSPFYIAVRDGLTYVVKKIADQKMVVAFMSTQANPLHESVLGDNIRALEIVLNRYEELVELSDLLGNNALHYAAEKNNARIVSILLNKNHTLAYKQNNEKHTPLHIAAYYGSTEAAKELLKQFPDVIEMVDNMGRNALHIAAINDKVSVLELLLKYVLPKEIVNQQDRDGNTPLHHAGKLLRKQAALLLLNDRRVKPCLVNHDEDAAFSLSKSCLVNQDEDAVVSLSQRIGIERTYSKSKQLILTKQQPRPLQNRRTSPRMERKIVYSVLVVVATLISMATFAVTLTLPGGYNQQSGAAIVGHHQAFNILVICNTISMCSSTVVALCAFLWKDRAEARISYGVMLFGAKLLIVFSGLTMIMSMLTAIYLTIAPVLVAYVGVAIGAGVPLLVCLVVVLRKNLSIRSVFSIFERRRTETSGVERRNGR</sequence>
<dbReference type="KEGG" id="hvg:123419616"/>
<dbReference type="InterPro" id="IPR036770">
    <property type="entry name" value="Ankyrin_rpt-contain_sf"/>
</dbReference>
<keyword evidence="4 8" id="KW-1133">Transmembrane helix</keyword>
<feature type="repeat" description="ANK" evidence="7">
    <location>
        <begin position="216"/>
        <end position="248"/>
    </location>
</feature>
<keyword evidence="2 8" id="KW-0812">Transmembrane</keyword>
<organism evidence="10 11">
    <name type="scientific">Hordeum vulgare subsp. vulgare</name>
    <name type="common">Domesticated barley</name>
    <dbReference type="NCBI Taxonomy" id="112509"/>
    <lineage>
        <taxon>Eukaryota</taxon>
        <taxon>Viridiplantae</taxon>
        <taxon>Streptophyta</taxon>
        <taxon>Embryophyta</taxon>
        <taxon>Tracheophyta</taxon>
        <taxon>Spermatophyta</taxon>
        <taxon>Magnoliopsida</taxon>
        <taxon>Liliopsida</taxon>
        <taxon>Poales</taxon>
        <taxon>Poaceae</taxon>
        <taxon>BOP clade</taxon>
        <taxon>Pooideae</taxon>
        <taxon>Triticodae</taxon>
        <taxon>Triticeae</taxon>
        <taxon>Hordeinae</taxon>
        <taxon>Hordeum</taxon>
    </lineage>
</organism>
<dbReference type="PANTHER" id="PTHR24186">
    <property type="entry name" value="PROTEIN PHOSPHATASE 1 REGULATORY SUBUNIT"/>
    <property type="match status" value="1"/>
</dbReference>
<dbReference type="InterPro" id="IPR002110">
    <property type="entry name" value="Ankyrin_rpt"/>
</dbReference>
<dbReference type="SUPFAM" id="SSF48403">
    <property type="entry name" value="Ankyrin repeat"/>
    <property type="match status" value="3"/>
</dbReference>
<keyword evidence="6 8" id="KW-0472">Membrane</keyword>
<dbReference type="OrthoDB" id="598775at2759"/>
<evidence type="ECO:0000313" key="10">
    <source>
        <dbReference type="EnsemblPlants" id="HORVU.MOREX.r3.1HG0017130.1"/>
    </source>
</evidence>
<feature type="transmembrane region" description="Helical" evidence="8">
    <location>
        <begin position="890"/>
        <end position="911"/>
    </location>
</feature>
<feature type="repeat" description="ANK" evidence="7">
    <location>
        <begin position="284"/>
        <end position="316"/>
    </location>
</feature>
<dbReference type="AlphaFoldDB" id="A0A8I6X064"/>
<feature type="repeat" description="ANK" evidence="7">
    <location>
        <begin position="544"/>
        <end position="565"/>
    </location>
</feature>
<keyword evidence="11" id="KW-1185">Reference proteome</keyword>
<dbReference type="Gramene" id="HORVU.MOREX.r3.1HG0017130.1">
    <property type="protein sequence ID" value="HORVU.MOREX.r3.1HG0017130.1"/>
    <property type="gene ID" value="HORVU.MOREX.r3.1HG0017130"/>
</dbReference>
<proteinExistence type="predicted"/>
<keyword evidence="5 7" id="KW-0040">ANK repeat</keyword>
<dbReference type="Pfam" id="PF12796">
    <property type="entry name" value="Ank_2"/>
    <property type="match status" value="6"/>
</dbReference>
<dbReference type="SMR" id="A0A8I6X064"/>
<dbReference type="RefSeq" id="XP_044963141.1">
    <property type="nucleotide sequence ID" value="XM_045107206.1"/>
</dbReference>
<evidence type="ECO:0000256" key="7">
    <source>
        <dbReference type="PROSITE-ProRule" id="PRU00023"/>
    </source>
</evidence>
<evidence type="ECO:0000259" key="9">
    <source>
        <dbReference type="Pfam" id="PF13962"/>
    </source>
</evidence>
<comment type="subcellular location">
    <subcellularLocation>
        <location evidence="1">Membrane</location>
        <topology evidence="1">Multi-pass membrane protein</topology>
    </subcellularLocation>
</comment>
<evidence type="ECO:0000256" key="8">
    <source>
        <dbReference type="SAM" id="Phobius"/>
    </source>
</evidence>
<dbReference type="PROSITE" id="PS50297">
    <property type="entry name" value="ANK_REP_REGION"/>
    <property type="match status" value="9"/>
</dbReference>
<feature type="repeat" description="ANK" evidence="7">
    <location>
        <begin position="724"/>
        <end position="751"/>
    </location>
</feature>
<evidence type="ECO:0000313" key="11">
    <source>
        <dbReference type="Proteomes" id="UP000011116"/>
    </source>
</evidence>
<feature type="transmembrane region" description="Helical" evidence="8">
    <location>
        <begin position="968"/>
        <end position="994"/>
    </location>
</feature>
<feature type="repeat" description="ANK" evidence="7">
    <location>
        <begin position="758"/>
        <end position="790"/>
    </location>
</feature>
<dbReference type="Pfam" id="PF00023">
    <property type="entry name" value="Ank"/>
    <property type="match status" value="1"/>
</dbReference>
<dbReference type="GeneID" id="123419616"/>
<feature type="repeat" description="ANK" evidence="7">
    <location>
        <begin position="690"/>
        <end position="722"/>
    </location>
</feature>
<dbReference type="PROSITE" id="PS50088">
    <property type="entry name" value="ANK_REPEAT"/>
    <property type="match status" value="10"/>
</dbReference>
<accession>A0A8I6X064</accession>
<reference evidence="10" key="3">
    <citation type="submission" date="2022-01" db="UniProtKB">
        <authorList>
            <consortium name="EnsemblPlants"/>
        </authorList>
    </citation>
    <scope>IDENTIFICATION</scope>
    <source>
        <strain evidence="10">subsp. vulgare</strain>
    </source>
</reference>
<dbReference type="SMART" id="SM00248">
    <property type="entry name" value="ANK"/>
    <property type="match status" value="18"/>
</dbReference>
<feature type="repeat" description="ANK" evidence="7">
    <location>
        <begin position="51"/>
        <end position="84"/>
    </location>
</feature>
<feature type="transmembrane region" description="Helical" evidence="8">
    <location>
        <begin position="931"/>
        <end position="956"/>
    </location>
</feature>
<feature type="repeat" description="ANK" evidence="7">
    <location>
        <begin position="438"/>
        <end position="460"/>
    </location>
</feature>
<keyword evidence="3" id="KW-0677">Repeat</keyword>
<dbReference type="InterPro" id="IPR026961">
    <property type="entry name" value="PGG_dom"/>
</dbReference>